<evidence type="ECO:0000259" key="2">
    <source>
        <dbReference type="PROSITE" id="PS51154"/>
    </source>
</evidence>
<dbReference type="InterPro" id="IPR043472">
    <property type="entry name" value="Macro_dom-like"/>
</dbReference>
<protein>
    <recommendedName>
        <fullName evidence="2">Macro domain-containing protein</fullName>
    </recommendedName>
</protein>
<keyword evidence="4" id="KW-1185">Reference proteome</keyword>
<evidence type="ECO:0000313" key="4">
    <source>
        <dbReference type="Proteomes" id="UP001270362"/>
    </source>
</evidence>
<dbReference type="CDD" id="cd02908">
    <property type="entry name" value="Macro_OAADPr_deacetylase"/>
    <property type="match status" value="1"/>
</dbReference>
<dbReference type="SMART" id="SM00506">
    <property type="entry name" value="A1pp"/>
    <property type="match status" value="1"/>
</dbReference>
<reference evidence="3" key="2">
    <citation type="submission" date="2023-06" db="EMBL/GenBank/DDBJ databases">
        <authorList>
            <consortium name="Lawrence Berkeley National Laboratory"/>
            <person name="Haridas S."/>
            <person name="Hensen N."/>
            <person name="Bonometti L."/>
            <person name="Westerberg I."/>
            <person name="Brannstrom I.O."/>
            <person name="Guillou S."/>
            <person name="Cros-Aarteil S."/>
            <person name="Calhoun S."/>
            <person name="Kuo A."/>
            <person name="Mondo S."/>
            <person name="Pangilinan J."/>
            <person name="Riley R."/>
            <person name="Labutti K."/>
            <person name="Andreopoulos B."/>
            <person name="Lipzen A."/>
            <person name="Chen C."/>
            <person name="Yanf M."/>
            <person name="Daum C."/>
            <person name="Ng V."/>
            <person name="Clum A."/>
            <person name="Steindorff A."/>
            <person name="Ohm R."/>
            <person name="Martin F."/>
            <person name="Silar P."/>
            <person name="Natvig D."/>
            <person name="Lalanne C."/>
            <person name="Gautier V."/>
            <person name="Ament-Velasquez S.L."/>
            <person name="Kruys A."/>
            <person name="Hutchinson M.I."/>
            <person name="Powell A.J."/>
            <person name="Barry K."/>
            <person name="Miller A.N."/>
            <person name="Grigoriev I.V."/>
            <person name="Debuchy R."/>
            <person name="Gladieux P."/>
            <person name="Thoren M.H."/>
            <person name="Johannesson H."/>
        </authorList>
    </citation>
    <scope>NUCLEOTIDE SEQUENCE</scope>
    <source>
        <strain evidence="3">CBS 314.62</strain>
    </source>
</reference>
<feature type="domain" description="Macro" evidence="2">
    <location>
        <begin position="38"/>
        <end position="220"/>
    </location>
</feature>
<evidence type="ECO:0000313" key="3">
    <source>
        <dbReference type="EMBL" id="KAK3687985.1"/>
    </source>
</evidence>
<dbReference type="SUPFAM" id="SSF52949">
    <property type="entry name" value="Macro domain-like"/>
    <property type="match status" value="1"/>
</dbReference>
<reference evidence="3" key="1">
    <citation type="journal article" date="2023" name="Mol. Phylogenet. Evol.">
        <title>Genome-scale phylogeny and comparative genomics of the fungal order Sordariales.</title>
        <authorList>
            <person name="Hensen N."/>
            <person name="Bonometti L."/>
            <person name="Westerberg I."/>
            <person name="Brannstrom I.O."/>
            <person name="Guillou S."/>
            <person name="Cros-Aarteil S."/>
            <person name="Calhoun S."/>
            <person name="Haridas S."/>
            <person name="Kuo A."/>
            <person name="Mondo S."/>
            <person name="Pangilinan J."/>
            <person name="Riley R."/>
            <person name="LaButti K."/>
            <person name="Andreopoulos B."/>
            <person name="Lipzen A."/>
            <person name="Chen C."/>
            <person name="Yan M."/>
            <person name="Daum C."/>
            <person name="Ng V."/>
            <person name="Clum A."/>
            <person name="Steindorff A."/>
            <person name="Ohm R.A."/>
            <person name="Martin F."/>
            <person name="Silar P."/>
            <person name="Natvig D.O."/>
            <person name="Lalanne C."/>
            <person name="Gautier V."/>
            <person name="Ament-Velasquez S.L."/>
            <person name="Kruys A."/>
            <person name="Hutchinson M.I."/>
            <person name="Powell A.J."/>
            <person name="Barry K."/>
            <person name="Miller A.N."/>
            <person name="Grigoriev I.V."/>
            <person name="Debuchy R."/>
            <person name="Gladieux P."/>
            <person name="Hiltunen Thoren M."/>
            <person name="Johannesson H."/>
        </authorList>
    </citation>
    <scope>NUCLEOTIDE SEQUENCE</scope>
    <source>
        <strain evidence="3">CBS 314.62</strain>
    </source>
</reference>
<dbReference type="PANTHER" id="PTHR11106">
    <property type="entry name" value="GANGLIOSIDE INDUCED DIFFERENTIATION ASSOCIATED PROTEIN 2-RELATED"/>
    <property type="match status" value="1"/>
</dbReference>
<dbReference type="Gene3D" id="3.40.220.10">
    <property type="entry name" value="Leucine Aminopeptidase, subunit E, domain 1"/>
    <property type="match status" value="1"/>
</dbReference>
<dbReference type="PANTHER" id="PTHR11106:SF27">
    <property type="entry name" value="MACRO DOMAIN-CONTAINING PROTEIN"/>
    <property type="match status" value="1"/>
</dbReference>
<sequence>MTIIEARDIPTLPLLYKLKKLTAVEDGTNLPGDLVDLDAIPEPSNELNGRIGYIRSDITKMRVDAIVNAAKQSLLGGGGIDGVIHRNAGPDLVKECRTLGGCPTGSAKITDAYQLPCKKVIHTVGPIYSPSSHAACEEKLASCYATSLAVAAANGCRTIVFPCVSTGIYGYYSELAAPVALSAIRKFLVQDTAHRIDKVVICTFEQKDVIAYNKFIPYYFPPQPEDTPSQKKDGETGDQIAPALAQSLAEALPSPPTTEPSNPEHVGKKQKLKQGDETNNETSPPPQKSRSMLDV</sequence>
<feature type="region of interest" description="Disordered" evidence="1">
    <location>
        <begin position="223"/>
        <end position="295"/>
    </location>
</feature>
<comment type="caution">
    <text evidence="3">The sequence shown here is derived from an EMBL/GenBank/DDBJ whole genome shotgun (WGS) entry which is preliminary data.</text>
</comment>
<gene>
    <name evidence="3" type="ORF">B0T22DRAFT_376783</name>
</gene>
<dbReference type="Pfam" id="PF01661">
    <property type="entry name" value="Macro"/>
    <property type="match status" value="1"/>
</dbReference>
<evidence type="ECO:0000256" key="1">
    <source>
        <dbReference type="SAM" id="MobiDB-lite"/>
    </source>
</evidence>
<dbReference type="InterPro" id="IPR002589">
    <property type="entry name" value="Macro_dom"/>
</dbReference>
<dbReference type="AlphaFoldDB" id="A0AAE0X8J4"/>
<dbReference type="EMBL" id="JAULSO010000002">
    <property type="protein sequence ID" value="KAK3687985.1"/>
    <property type="molecule type" value="Genomic_DNA"/>
</dbReference>
<dbReference type="PROSITE" id="PS51154">
    <property type="entry name" value="MACRO"/>
    <property type="match status" value="1"/>
</dbReference>
<proteinExistence type="predicted"/>
<organism evidence="3 4">
    <name type="scientific">Podospora appendiculata</name>
    <dbReference type="NCBI Taxonomy" id="314037"/>
    <lineage>
        <taxon>Eukaryota</taxon>
        <taxon>Fungi</taxon>
        <taxon>Dikarya</taxon>
        <taxon>Ascomycota</taxon>
        <taxon>Pezizomycotina</taxon>
        <taxon>Sordariomycetes</taxon>
        <taxon>Sordariomycetidae</taxon>
        <taxon>Sordariales</taxon>
        <taxon>Podosporaceae</taxon>
        <taxon>Podospora</taxon>
    </lineage>
</organism>
<name>A0AAE0X8J4_9PEZI</name>
<dbReference type="Proteomes" id="UP001270362">
    <property type="component" value="Unassembled WGS sequence"/>
</dbReference>
<accession>A0AAE0X8J4</accession>